<keyword evidence="2" id="KW-1185">Reference proteome</keyword>
<accession>A0A387B7F1</accession>
<evidence type="ECO:0000313" key="1">
    <source>
        <dbReference type="EMBL" id="AYF97006.1"/>
    </source>
</evidence>
<dbReference type="Proteomes" id="UP000278886">
    <property type="component" value="Chromosome"/>
</dbReference>
<evidence type="ECO:0008006" key="3">
    <source>
        <dbReference type="Google" id="ProtNLM"/>
    </source>
</evidence>
<protein>
    <recommendedName>
        <fullName evidence="3">Uracil-DNA glycosylase-like domain-containing protein</fullName>
    </recommendedName>
</protein>
<reference evidence="2" key="1">
    <citation type="submission" date="2018-09" db="EMBL/GenBank/DDBJ databases">
        <title>Genome sequencing of strain 2DFWR-13.</title>
        <authorList>
            <person name="Heo J."/>
            <person name="Kim S.-J."/>
            <person name="Kwon S.-W."/>
        </authorList>
    </citation>
    <scope>NUCLEOTIDE SEQUENCE [LARGE SCALE GENOMIC DNA]</scope>
    <source>
        <strain evidence="2">2DFWR-13</strain>
    </source>
</reference>
<dbReference type="KEGG" id="lyd:D7I47_01205"/>
<dbReference type="EMBL" id="CP032630">
    <property type="protein sequence ID" value="AYF97006.1"/>
    <property type="molecule type" value="Genomic_DNA"/>
</dbReference>
<proteinExistence type="predicted"/>
<organism evidence="1 2">
    <name type="scientific">Protaetiibacter intestinalis</name>
    <dbReference type="NCBI Taxonomy" id="2419774"/>
    <lineage>
        <taxon>Bacteria</taxon>
        <taxon>Bacillati</taxon>
        <taxon>Actinomycetota</taxon>
        <taxon>Actinomycetes</taxon>
        <taxon>Micrococcales</taxon>
        <taxon>Microbacteriaceae</taxon>
        <taxon>Protaetiibacter</taxon>
    </lineage>
</organism>
<name>A0A387B7F1_9MICO</name>
<evidence type="ECO:0000313" key="2">
    <source>
        <dbReference type="Proteomes" id="UP000278886"/>
    </source>
</evidence>
<dbReference type="AlphaFoldDB" id="A0A387B7F1"/>
<sequence>MDVVEGDVALAALDLLPEVMVIVLCGDYARRGWRRYTSGLIDGPGPVVVETHHPSAQGLVRDGRRAQFSTAIRHAAALANA</sequence>
<gene>
    <name evidence="1" type="ORF">D7I47_01205</name>
</gene>